<keyword evidence="3 4" id="KW-1015">Disulfide bond</keyword>
<dbReference type="SUPFAM" id="SSF49899">
    <property type="entry name" value="Concanavalin A-like lectins/glucanases"/>
    <property type="match status" value="1"/>
</dbReference>
<dbReference type="InterPro" id="IPR013320">
    <property type="entry name" value="ConA-like_dom_sf"/>
</dbReference>
<organism evidence="6 7">
    <name type="scientific">Monosiga brevicollis</name>
    <name type="common">Choanoflagellate</name>
    <dbReference type="NCBI Taxonomy" id="81824"/>
    <lineage>
        <taxon>Eukaryota</taxon>
        <taxon>Choanoflagellata</taxon>
        <taxon>Craspedida</taxon>
        <taxon>Salpingoecidae</taxon>
        <taxon>Monosiga</taxon>
    </lineage>
</organism>
<dbReference type="STRING" id="81824.A9UNV3"/>
<feature type="disulfide bond" evidence="4">
    <location>
        <begin position="77"/>
        <end position="86"/>
    </location>
</feature>
<comment type="caution">
    <text evidence="4">Lacks conserved residue(s) required for the propagation of feature annotation.</text>
</comment>
<dbReference type="InParanoid" id="A9UNV3"/>
<dbReference type="PROSITE" id="PS00022">
    <property type="entry name" value="EGF_1"/>
    <property type="match status" value="1"/>
</dbReference>
<proteinExistence type="predicted"/>
<reference evidence="6 7" key="1">
    <citation type="journal article" date="2008" name="Nature">
        <title>The genome of the choanoflagellate Monosiga brevicollis and the origin of metazoans.</title>
        <authorList>
            <consortium name="JGI Sequencing"/>
            <person name="King N."/>
            <person name="Westbrook M.J."/>
            <person name="Young S.L."/>
            <person name="Kuo A."/>
            <person name="Abedin M."/>
            <person name="Chapman J."/>
            <person name="Fairclough S."/>
            <person name="Hellsten U."/>
            <person name="Isogai Y."/>
            <person name="Letunic I."/>
            <person name="Marr M."/>
            <person name="Pincus D."/>
            <person name="Putnam N."/>
            <person name="Rokas A."/>
            <person name="Wright K.J."/>
            <person name="Zuzow R."/>
            <person name="Dirks W."/>
            <person name="Good M."/>
            <person name="Goodstein D."/>
            <person name="Lemons D."/>
            <person name="Li W."/>
            <person name="Lyons J.B."/>
            <person name="Morris A."/>
            <person name="Nichols S."/>
            <person name="Richter D.J."/>
            <person name="Salamov A."/>
            <person name="Bork P."/>
            <person name="Lim W.A."/>
            <person name="Manning G."/>
            <person name="Miller W.T."/>
            <person name="McGinnis W."/>
            <person name="Shapiro H."/>
            <person name="Tjian R."/>
            <person name="Grigoriev I.V."/>
            <person name="Rokhsar D."/>
        </authorList>
    </citation>
    <scope>NUCLEOTIDE SEQUENCE [LARGE SCALE GENOMIC DNA]</scope>
    <source>
        <strain evidence="7">MX1 / ATCC 50154</strain>
    </source>
</reference>
<dbReference type="RefSeq" id="XP_001742070.1">
    <property type="nucleotide sequence ID" value="XM_001742018.1"/>
</dbReference>
<protein>
    <recommendedName>
        <fullName evidence="5">EGF-like domain-containing protein</fullName>
    </recommendedName>
</protein>
<sequence>MAMGSQYRIRHVRRNPRGSGTPCPHLVEERACSAMCHSPCPSDVQDPAQVCDPTLNPCAFAQCGQEGTCHNQALCRCRHGWLGARCQCNATMCLSLSAATCHSNGTVVCDSCPDGPLCESAVPTCTTDASCGLGTLCNGVACVCEYGRSQSGTSCDRQLPALDPASTCQNATTPAVCQPWRYDLPRGTLAGPGVVVACAASSCCFSPCLDDAALQIQARDLIPPGQGGPVLAFLSTGVPGLVSRPMSMHAVDPRSSALWQLPMTASTLFRLPIDTQRATLWAVEMPNGQRPLTVLAEATRTVLQVQTWNNNATAPLSNMRVSAVFDDRWHHLSVRLDKFKLTLCLDNRAVVTLDGDFRGSLDADNKIVFTASNVTQAVGVLDLTSWRLLPGRSSAEGAFAPLDLLVLTELRAVQERTPVALTGHAYSTGAGAINLRAGFRVDFAFEQEATQDTAVLMAKHDRTGGILWAIFISQAEHRLIFYYHIEATYAAGSNMLSRVYTLPSQMHTQPITQHAHDSAEGFWRVLPRYLRAEQQTHMGAHRNNDSNINVKRPKTIDTAAQTDPTVQVAPTLPQHHGKQVQAKQAEEFVFVLAKSSIRSTWTVMSMPGPAAGVWGPTHDIKKTTSLLRCSDIQQ</sequence>
<dbReference type="GeneID" id="5888110"/>
<evidence type="ECO:0000259" key="5">
    <source>
        <dbReference type="PROSITE" id="PS50026"/>
    </source>
</evidence>
<dbReference type="EMBL" id="CH991543">
    <property type="protein sequence ID" value="EDQ92308.1"/>
    <property type="molecule type" value="Genomic_DNA"/>
</dbReference>
<evidence type="ECO:0000313" key="7">
    <source>
        <dbReference type="Proteomes" id="UP000001357"/>
    </source>
</evidence>
<dbReference type="InterPro" id="IPR051022">
    <property type="entry name" value="Notch_Cell-Fate_Det"/>
</dbReference>
<dbReference type="InterPro" id="IPR000742">
    <property type="entry name" value="EGF"/>
</dbReference>
<dbReference type="KEGG" id="mbr:MONBRDRAFT_4761"/>
<accession>A9UNV3</accession>
<keyword evidence="2" id="KW-0677">Repeat</keyword>
<gene>
    <name evidence="6" type="ORF">MONBRDRAFT_4761</name>
</gene>
<dbReference type="PROSITE" id="PS50026">
    <property type="entry name" value="EGF_3"/>
    <property type="match status" value="1"/>
</dbReference>
<evidence type="ECO:0000256" key="3">
    <source>
        <dbReference type="ARBA" id="ARBA00023157"/>
    </source>
</evidence>
<dbReference type="AlphaFoldDB" id="A9UNV3"/>
<feature type="domain" description="EGF-like" evidence="5">
    <location>
        <begin position="54"/>
        <end position="87"/>
    </location>
</feature>
<name>A9UNV3_MONBE</name>
<evidence type="ECO:0000256" key="2">
    <source>
        <dbReference type="ARBA" id="ARBA00022737"/>
    </source>
</evidence>
<keyword evidence="1 4" id="KW-0245">EGF-like domain</keyword>
<dbReference type="Gene3D" id="2.60.120.200">
    <property type="match status" value="1"/>
</dbReference>
<evidence type="ECO:0000256" key="4">
    <source>
        <dbReference type="PROSITE-ProRule" id="PRU00076"/>
    </source>
</evidence>
<evidence type="ECO:0000313" key="6">
    <source>
        <dbReference type="EMBL" id="EDQ92308.1"/>
    </source>
</evidence>
<evidence type="ECO:0000256" key="1">
    <source>
        <dbReference type="ARBA" id="ARBA00022536"/>
    </source>
</evidence>
<keyword evidence="7" id="KW-1185">Reference proteome</keyword>
<dbReference type="PANTHER" id="PTHR24049">
    <property type="entry name" value="CRUMBS FAMILY MEMBER"/>
    <property type="match status" value="1"/>
</dbReference>
<dbReference type="Proteomes" id="UP000001357">
    <property type="component" value="Unassembled WGS sequence"/>
</dbReference>